<sequence length="73" mass="7852">MTGSFIPNLNVYILAKSFHGNPSLTGRVFIALAPSSKAVKALKGVTLLAYFWSLFAIVTSLDMLSTGELYGQL</sequence>
<name>A0A2N6NJS8_BEABA</name>
<gene>
    <name evidence="1" type="ORF">BM221_007213</name>
</gene>
<evidence type="ECO:0000313" key="1">
    <source>
        <dbReference type="EMBL" id="PMB67543.1"/>
    </source>
</evidence>
<dbReference type="EMBL" id="MRVG01000007">
    <property type="protein sequence ID" value="PMB67543.1"/>
    <property type="molecule type" value="Genomic_DNA"/>
</dbReference>
<accession>A0A2N6NJS8</accession>
<protein>
    <submittedName>
        <fullName evidence="1">Uncharacterized protein</fullName>
    </submittedName>
</protein>
<reference evidence="1 2" key="1">
    <citation type="journal article" date="2016" name="Appl. Microbiol. Biotechnol.">
        <title>Characterization of T-DNA insertion mutants with decreased virulence in the entomopathogenic fungus Beauveria bassiana JEF-007.</title>
        <authorList>
            <person name="Kim S."/>
            <person name="Lee S.J."/>
            <person name="Nai Y.S."/>
            <person name="Yu J.S."/>
            <person name="Lee M.R."/>
            <person name="Yang Y.T."/>
            <person name="Kim J.S."/>
        </authorList>
    </citation>
    <scope>NUCLEOTIDE SEQUENCE [LARGE SCALE GENOMIC DNA]</scope>
    <source>
        <strain evidence="1 2">JEF-007</strain>
    </source>
</reference>
<dbReference type="Proteomes" id="UP000235728">
    <property type="component" value="Unassembled WGS sequence"/>
</dbReference>
<comment type="caution">
    <text evidence="1">The sequence shown here is derived from an EMBL/GenBank/DDBJ whole genome shotgun (WGS) entry which is preliminary data.</text>
</comment>
<evidence type="ECO:0000313" key="2">
    <source>
        <dbReference type="Proteomes" id="UP000235728"/>
    </source>
</evidence>
<dbReference type="AlphaFoldDB" id="A0A2N6NJS8"/>
<proteinExistence type="predicted"/>
<organism evidence="1 2">
    <name type="scientific">Beauveria bassiana</name>
    <name type="common">White muscardine disease fungus</name>
    <name type="synonym">Tritirachium shiotae</name>
    <dbReference type="NCBI Taxonomy" id="176275"/>
    <lineage>
        <taxon>Eukaryota</taxon>
        <taxon>Fungi</taxon>
        <taxon>Dikarya</taxon>
        <taxon>Ascomycota</taxon>
        <taxon>Pezizomycotina</taxon>
        <taxon>Sordariomycetes</taxon>
        <taxon>Hypocreomycetidae</taxon>
        <taxon>Hypocreales</taxon>
        <taxon>Cordycipitaceae</taxon>
        <taxon>Beauveria</taxon>
    </lineage>
</organism>